<evidence type="ECO:0000256" key="2">
    <source>
        <dbReference type="ARBA" id="ARBA00022448"/>
    </source>
</evidence>
<evidence type="ECO:0000256" key="5">
    <source>
        <dbReference type="ARBA" id="ARBA00022989"/>
    </source>
</evidence>
<gene>
    <name evidence="10" type="ORF">NBG84_28050</name>
</gene>
<keyword evidence="2 7" id="KW-0813">Transport</keyword>
<evidence type="ECO:0000313" key="10">
    <source>
        <dbReference type="EMBL" id="MCM2392094.1"/>
    </source>
</evidence>
<dbReference type="Pfam" id="PF00528">
    <property type="entry name" value="BPD_transp_1"/>
    <property type="match status" value="1"/>
</dbReference>
<evidence type="ECO:0000256" key="6">
    <source>
        <dbReference type="ARBA" id="ARBA00023136"/>
    </source>
</evidence>
<dbReference type="InterPro" id="IPR050809">
    <property type="entry name" value="UgpAE/MalFG_permease"/>
</dbReference>
<keyword evidence="11" id="KW-1185">Reference proteome</keyword>
<keyword evidence="6 7" id="KW-0472">Membrane</keyword>
<feature type="domain" description="ABC transmembrane type-1" evidence="9">
    <location>
        <begin position="153"/>
        <end position="369"/>
    </location>
</feature>
<dbReference type="InterPro" id="IPR035906">
    <property type="entry name" value="MetI-like_sf"/>
</dbReference>
<comment type="similarity">
    <text evidence="7">Belongs to the binding-protein-dependent transport system permease family.</text>
</comment>
<organism evidence="10 11">
    <name type="scientific">Streptomyces albipurpureus</name>
    <dbReference type="NCBI Taxonomy" id="2897419"/>
    <lineage>
        <taxon>Bacteria</taxon>
        <taxon>Bacillati</taxon>
        <taxon>Actinomycetota</taxon>
        <taxon>Actinomycetes</taxon>
        <taxon>Kitasatosporales</taxon>
        <taxon>Streptomycetaceae</taxon>
        <taxon>Streptomyces</taxon>
    </lineage>
</organism>
<sequence>MSADATQPSPVPYQPADEDASRHGGRPAQATPDERPGAGRQQGSGNHRFDQTGTEGEPAQHGVRPAGSAGPPPRTRWARVTRRRTGSELLPYLLITPALLSLVVVLGYPLADMLLLSFQDMTRRELFSGAAPPWAGLDQFRTILSDGFFWEVVARTAAFTVVCTTLTMVLSLSIALLMRRVSTWVRLTIASVLIAVWAMPVMVAASIFRWLFDADYGVINWVLSQLPMVDFSKHNWFTDPWQGFAVIAGVVIWGALPFATITLHAALMQIPQELEEAAVIDGVRGSQMLRHITFPVIKPSFVMVTTLMSIWNFGVFNQIWLMRGGQPEREYYLLGVYSFIESFAINRYSAGAAIAVVTVLLLLAGSVVYLRQMLRMGEVE</sequence>
<keyword evidence="4 7" id="KW-0812">Transmembrane</keyword>
<feature type="transmembrane region" description="Helical" evidence="7">
    <location>
        <begin position="89"/>
        <end position="111"/>
    </location>
</feature>
<keyword evidence="3" id="KW-1003">Cell membrane</keyword>
<dbReference type="RefSeq" id="WP_250922407.1">
    <property type="nucleotide sequence ID" value="NZ_JAMQAW010000036.1"/>
</dbReference>
<evidence type="ECO:0000256" key="4">
    <source>
        <dbReference type="ARBA" id="ARBA00022692"/>
    </source>
</evidence>
<protein>
    <submittedName>
        <fullName evidence="10">Sugar ABC transporter permease</fullName>
    </submittedName>
</protein>
<comment type="subcellular location">
    <subcellularLocation>
        <location evidence="1 7">Cell membrane</location>
        <topology evidence="1 7">Multi-pass membrane protein</topology>
    </subcellularLocation>
</comment>
<dbReference type="PANTHER" id="PTHR43227">
    <property type="entry name" value="BLL4140 PROTEIN"/>
    <property type="match status" value="1"/>
</dbReference>
<evidence type="ECO:0000313" key="11">
    <source>
        <dbReference type="Proteomes" id="UP001431429"/>
    </source>
</evidence>
<dbReference type="Gene3D" id="1.10.3720.10">
    <property type="entry name" value="MetI-like"/>
    <property type="match status" value="1"/>
</dbReference>
<feature type="transmembrane region" description="Helical" evidence="7">
    <location>
        <begin position="300"/>
        <end position="321"/>
    </location>
</feature>
<feature type="transmembrane region" description="Helical" evidence="7">
    <location>
        <begin position="348"/>
        <end position="370"/>
    </location>
</feature>
<dbReference type="Proteomes" id="UP001431429">
    <property type="component" value="Unassembled WGS sequence"/>
</dbReference>
<feature type="transmembrane region" description="Helical" evidence="7">
    <location>
        <begin position="157"/>
        <end position="177"/>
    </location>
</feature>
<proteinExistence type="inferred from homology"/>
<evidence type="ECO:0000256" key="7">
    <source>
        <dbReference type="RuleBase" id="RU363032"/>
    </source>
</evidence>
<accession>A0ABT0UVV3</accession>
<comment type="caution">
    <text evidence="10">The sequence shown here is derived from an EMBL/GenBank/DDBJ whole genome shotgun (WGS) entry which is preliminary data.</text>
</comment>
<feature type="transmembrane region" description="Helical" evidence="7">
    <location>
        <begin position="189"/>
        <end position="212"/>
    </location>
</feature>
<reference evidence="10" key="1">
    <citation type="submission" date="2022-06" db="EMBL/GenBank/DDBJ databases">
        <title>Genome public.</title>
        <authorList>
            <person name="Sun Q."/>
        </authorList>
    </citation>
    <scope>NUCLEOTIDE SEQUENCE</scope>
    <source>
        <strain evidence="10">CWNU-1</strain>
    </source>
</reference>
<evidence type="ECO:0000259" key="9">
    <source>
        <dbReference type="PROSITE" id="PS50928"/>
    </source>
</evidence>
<keyword evidence="5 7" id="KW-1133">Transmembrane helix</keyword>
<name>A0ABT0UVV3_9ACTN</name>
<dbReference type="PANTHER" id="PTHR43227:SF8">
    <property type="entry name" value="DIACETYLCHITOBIOSE UPTAKE SYSTEM PERMEASE PROTEIN DASB"/>
    <property type="match status" value="1"/>
</dbReference>
<evidence type="ECO:0000256" key="1">
    <source>
        <dbReference type="ARBA" id="ARBA00004651"/>
    </source>
</evidence>
<feature type="region of interest" description="Disordered" evidence="8">
    <location>
        <begin position="1"/>
        <end position="78"/>
    </location>
</feature>
<dbReference type="InterPro" id="IPR000515">
    <property type="entry name" value="MetI-like"/>
</dbReference>
<dbReference type="EMBL" id="JAMQAW010000036">
    <property type="protein sequence ID" value="MCM2392094.1"/>
    <property type="molecule type" value="Genomic_DNA"/>
</dbReference>
<feature type="transmembrane region" description="Helical" evidence="7">
    <location>
        <begin position="241"/>
        <end position="263"/>
    </location>
</feature>
<dbReference type="SUPFAM" id="SSF161098">
    <property type="entry name" value="MetI-like"/>
    <property type="match status" value="1"/>
</dbReference>
<evidence type="ECO:0000256" key="3">
    <source>
        <dbReference type="ARBA" id="ARBA00022475"/>
    </source>
</evidence>
<evidence type="ECO:0000256" key="8">
    <source>
        <dbReference type="SAM" id="MobiDB-lite"/>
    </source>
</evidence>
<dbReference type="CDD" id="cd06261">
    <property type="entry name" value="TM_PBP2"/>
    <property type="match status" value="1"/>
</dbReference>
<dbReference type="PROSITE" id="PS50928">
    <property type="entry name" value="ABC_TM1"/>
    <property type="match status" value="1"/>
</dbReference>